<dbReference type="PANTHER" id="PTHR36151">
    <property type="entry name" value="BLR2777 PROTEIN"/>
    <property type="match status" value="1"/>
</dbReference>
<accession>A0ABT9AZZ5</accession>
<evidence type="ECO:0000259" key="1">
    <source>
        <dbReference type="Pfam" id="PF09995"/>
    </source>
</evidence>
<comment type="caution">
    <text evidence="2">The sequence shown here is derived from an EMBL/GenBank/DDBJ whole genome shotgun (WGS) entry which is preliminary data.</text>
</comment>
<dbReference type="InterPro" id="IPR018713">
    <property type="entry name" value="MPAB/Lcp_cat_dom"/>
</dbReference>
<reference evidence="2 3" key="1">
    <citation type="submission" date="2023-07" db="EMBL/GenBank/DDBJ databases">
        <title>Nocardioides sp. nov WY-20 isolated from soil.</title>
        <authorList>
            <person name="Liu B."/>
            <person name="Wan Y."/>
        </authorList>
    </citation>
    <scope>NUCLEOTIDE SEQUENCE [LARGE SCALE GENOMIC DNA]</scope>
    <source>
        <strain evidence="2 3">WY-20</strain>
    </source>
</reference>
<dbReference type="PANTHER" id="PTHR36151:SF3">
    <property type="entry name" value="ER-BOUND OXYGENASE MPAB_MPAB'_RUBBER OXYGENASE CATALYTIC DOMAIN-CONTAINING PROTEIN"/>
    <property type="match status" value="1"/>
</dbReference>
<gene>
    <name evidence="2" type="ORF">Q5722_06560</name>
</gene>
<dbReference type="RefSeq" id="WP_305027406.1">
    <property type="nucleotide sequence ID" value="NZ_JAUQTA010000001.1"/>
</dbReference>
<name>A0ABT9AZZ5_9ACTN</name>
<sequence length="292" mass="33015">MGFGPGSLLYESYGDRAGFVFAPATGLMQLMYPALGKGVEEHSAFYDEPFARLVRSVPQILGMIFDGDRAGEQAHGVRDFHRDIKGTMPGGERYHALDPETFFWAHATFVDVAFRVDDLVRRRMSRTVREAYYAETVDWWRMYGMTMRVVPRTYGDFLEYWDHHVENVLEVTPAAQGLIDFLNEPWRMEQPWLPGPLWQLGSRLGGLPARDIAAGCLPPVLRERCGFGWNPAQAASHAAFMTSMRVVWPHVPERVRLLPRARAAYRRQGRTGFDAAMARVEAGPVPGLAREA</sequence>
<protein>
    <submittedName>
        <fullName evidence="2">Oxygenase MpaB family protein</fullName>
    </submittedName>
</protein>
<organism evidence="2 3">
    <name type="scientific">Nocardioides jiangxiensis</name>
    <dbReference type="NCBI Taxonomy" id="3064524"/>
    <lineage>
        <taxon>Bacteria</taxon>
        <taxon>Bacillati</taxon>
        <taxon>Actinomycetota</taxon>
        <taxon>Actinomycetes</taxon>
        <taxon>Propionibacteriales</taxon>
        <taxon>Nocardioidaceae</taxon>
        <taxon>Nocardioides</taxon>
    </lineage>
</organism>
<dbReference type="Proteomes" id="UP001233314">
    <property type="component" value="Unassembled WGS sequence"/>
</dbReference>
<evidence type="ECO:0000313" key="3">
    <source>
        <dbReference type="Proteomes" id="UP001233314"/>
    </source>
</evidence>
<keyword evidence="3" id="KW-1185">Reference proteome</keyword>
<dbReference type="Pfam" id="PF09995">
    <property type="entry name" value="MPAB_Lcp_cat"/>
    <property type="match status" value="1"/>
</dbReference>
<feature type="domain" description="ER-bound oxygenase mpaB/mpaB'/Rubber oxygenase catalytic" evidence="1">
    <location>
        <begin position="13"/>
        <end position="245"/>
    </location>
</feature>
<evidence type="ECO:0000313" key="2">
    <source>
        <dbReference type="EMBL" id="MDO7868027.1"/>
    </source>
</evidence>
<dbReference type="EMBL" id="JAUQTA010000001">
    <property type="protein sequence ID" value="MDO7868027.1"/>
    <property type="molecule type" value="Genomic_DNA"/>
</dbReference>
<proteinExistence type="predicted"/>